<sequence>MILIIAQNAKKISAGHHGSLLLDQKEPFGKGQFGTVYKCPYVENCEYIWVAIKIANYTSKEASKESAVLSKLSHLNIIKLKTVNMKNGLALVMPLRQGDLKTFLQKEKDKISDYHQIRYCMQISDALRYMISQGFIHGDIKASNILVVDINHIEISDFGKSESIGKGKRALGTITHIAIELFNSKAAFSCEATDVWSFGVTMWEIFNYGEKNPYEEELNCKNVKDTQLTNYLSEGKRLKIPEKLNINVQRAIQTCWLPTSSERPTFNQLFLTFSNTLPEGASYALNNVLEV</sequence>
<dbReference type="WBParaSite" id="PS1159_v2.g6984.t1">
    <property type="protein sequence ID" value="PS1159_v2.g6984.t1"/>
    <property type="gene ID" value="PS1159_v2.g6984"/>
</dbReference>
<protein>
    <submittedName>
        <fullName evidence="2">Protein kinase domain-containing protein</fullName>
    </submittedName>
</protein>
<name>A0AC35GNF7_9BILA</name>
<evidence type="ECO:0000313" key="1">
    <source>
        <dbReference type="Proteomes" id="UP000887580"/>
    </source>
</evidence>
<reference evidence="2" key="1">
    <citation type="submission" date="2022-11" db="UniProtKB">
        <authorList>
            <consortium name="WormBaseParasite"/>
        </authorList>
    </citation>
    <scope>IDENTIFICATION</scope>
</reference>
<proteinExistence type="predicted"/>
<evidence type="ECO:0000313" key="2">
    <source>
        <dbReference type="WBParaSite" id="PS1159_v2.g6984.t1"/>
    </source>
</evidence>
<organism evidence="1 2">
    <name type="scientific">Panagrolaimus sp. PS1159</name>
    <dbReference type="NCBI Taxonomy" id="55785"/>
    <lineage>
        <taxon>Eukaryota</taxon>
        <taxon>Metazoa</taxon>
        <taxon>Ecdysozoa</taxon>
        <taxon>Nematoda</taxon>
        <taxon>Chromadorea</taxon>
        <taxon>Rhabditida</taxon>
        <taxon>Tylenchina</taxon>
        <taxon>Panagrolaimomorpha</taxon>
        <taxon>Panagrolaimoidea</taxon>
        <taxon>Panagrolaimidae</taxon>
        <taxon>Panagrolaimus</taxon>
    </lineage>
</organism>
<accession>A0AC35GNF7</accession>
<dbReference type="Proteomes" id="UP000887580">
    <property type="component" value="Unplaced"/>
</dbReference>